<protein>
    <submittedName>
        <fullName evidence="4">Response regulator</fullName>
    </submittedName>
</protein>
<dbReference type="SUPFAM" id="SSF52172">
    <property type="entry name" value="CheY-like"/>
    <property type="match status" value="1"/>
</dbReference>
<evidence type="ECO:0000256" key="1">
    <source>
        <dbReference type="ARBA" id="ARBA00022553"/>
    </source>
</evidence>
<dbReference type="Gene3D" id="3.40.50.2300">
    <property type="match status" value="1"/>
</dbReference>
<accession>A0A9D6V6K7</accession>
<sequence length="127" mass="13830">MKKILVVDDLEEVRQLVGATLVRAKYQIITARDGLVAIEKAKEEKPDLIIMDIAMPGAVNGLEATRILKDDPATSGCPIIVLTGKNLSENFQNCFDAGADCCFSKPFSPLKLIQKVEELLGSKPRST</sequence>
<comment type="caution">
    <text evidence="4">The sequence shown here is derived from an EMBL/GenBank/DDBJ whole genome shotgun (WGS) entry which is preliminary data.</text>
</comment>
<feature type="domain" description="Response regulatory" evidence="3">
    <location>
        <begin position="3"/>
        <end position="120"/>
    </location>
</feature>
<dbReference type="PANTHER" id="PTHR44591:SF3">
    <property type="entry name" value="RESPONSE REGULATORY DOMAIN-CONTAINING PROTEIN"/>
    <property type="match status" value="1"/>
</dbReference>
<evidence type="ECO:0000259" key="3">
    <source>
        <dbReference type="PROSITE" id="PS50110"/>
    </source>
</evidence>
<organism evidence="4 5">
    <name type="scientific">Desulfomonile tiedjei</name>
    <dbReference type="NCBI Taxonomy" id="2358"/>
    <lineage>
        <taxon>Bacteria</taxon>
        <taxon>Pseudomonadati</taxon>
        <taxon>Thermodesulfobacteriota</taxon>
        <taxon>Desulfomonilia</taxon>
        <taxon>Desulfomonilales</taxon>
        <taxon>Desulfomonilaceae</taxon>
        <taxon>Desulfomonile</taxon>
    </lineage>
</organism>
<dbReference type="InterPro" id="IPR050595">
    <property type="entry name" value="Bact_response_regulator"/>
</dbReference>
<dbReference type="SMART" id="SM00448">
    <property type="entry name" value="REC"/>
    <property type="match status" value="1"/>
</dbReference>
<name>A0A9D6V6K7_9BACT</name>
<evidence type="ECO:0000313" key="5">
    <source>
        <dbReference type="Proteomes" id="UP000807825"/>
    </source>
</evidence>
<dbReference type="Pfam" id="PF00072">
    <property type="entry name" value="Response_reg"/>
    <property type="match status" value="1"/>
</dbReference>
<dbReference type="InterPro" id="IPR011006">
    <property type="entry name" value="CheY-like_superfamily"/>
</dbReference>
<gene>
    <name evidence="4" type="ORF">HY912_20160</name>
</gene>
<dbReference type="Proteomes" id="UP000807825">
    <property type="component" value="Unassembled WGS sequence"/>
</dbReference>
<dbReference type="PANTHER" id="PTHR44591">
    <property type="entry name" value="STRESS RESPONSE REGULATOR PROTEIN 1"/>
    <property type="match status" value="1"/>
</dbReference>
<feature type="modified residue" description="4-aspartylphosphate" evidence="2">
    <location>
        <position position="52"/>
    </location>
</feature>
<dbReference type="GO" id="GO:0000160">
    <property type="term" value="P:phosphorelay signal transduction system"/>
    <property type="evidence" value="ECO:0007669"/>
    <property type="project" value="InterPro"/>
</dbReference>
<evidence type="ECO:0000256" key="2">
    <source>
        <dbReference type="PROSITE-ProRule" id="PRU00169"/>
    </source>
</evidence>
<dbReference type="PROSITE" id="PS50110">
    <property type="entry name" value="RESPONSE_REGULATORY"/>
    <property type="match status" value="1"/>
</dbReference>
<proteinExistence type="predicted"/>
<evidence type="ECO:0000313" key="4">
    <source>
        <dbReference type="EMBL" id="MBI5251814.1"/>
    </source>
</evidence>
<reference evidence="4" key="1">
    <citation type="submission" date="2020-07" db="EMBL/GenBank/DDBJ databases">
        <title>Huge and variable diversity of episymbiotic CPR bacteria and DPANN archaea in groundwater ecosystems.</title>
        <authorList>
            <person name="He C.Y."/>
            <person name="Keren R."/>
            <person name="Whittaker M."/>
            <person name="Farag I.F."/>
            <person name="Doudna J."/>
            <person name="Cate J.H.D."/>
            <person name="Banfield J.F."/>
        </authorList>
    </citation>
    <scope>NUCLEOTIDE SEQUENCE</scope>
    <source>
        <strain evidence="4">NC_groundwater_1664_Pr3_B-0.1um_52_9</strain>
    </source>
</reference>
<dbReference type="AlphaFoldDB" id="A0A9D6V6K7"/>
<dbReference type="EMBL" id="JACRDE010000525">
    <property type="protein sequence ID" value="MBI5251814.1"/>
    <property type="molecule type" value="Genomic_DNA"/>
</dbReference>
<dbReference type="InterPro" id="IPR001789">
    <property type="entry name" value="Sig_transdc_resp-reg_receiver"/>
</dbReference>
<keyword evidence="1 2" id="KW-0597">Phosphoprotein</keyword>